<feature type="coiled-coil region" evidence="2">
    <location>
        <begin position="2"/>
        <end position="99"/>
    </location>
</feature>
<protein>
    <submittedName>
        <fullName evidence="3">Uncharacterized protein</fullName>
    </submittedName>
</protein>
<dbReference type="PANTHER" id="PTHR32123:SF13">
    <property type="entry name" value="BICAUDAL D-RELATED PROTEIN HOMOLOG"/>
    <property type="match status" value="1"/>
</dbReference>
<evidence type="ECO:0000256" key="2">
    <source>
        <dbReference type="SAM" id="Coils"/>
    </source>
</evidence>
<sequence>MEEQLTNQIQILRDQCNEKKSSLQDHVNSIEILREEINMMSEKKAELERRMQTLLQEREALNSGLDDATYKIMSLEHQIREQELQLRQCQREVMELHELNSMLGSQVETLSNKVQSNNHSLLQEMECDDMSHTNESYKLKEEALSVYQQIQLIYNHLTHYRRINSSFSEMTSEIVPLKEETRQTFKVGLLSETTQNLSTLVNQVLTQRSGRDQNSTDRSVELDGELLRTRDTMNTLQHELDKKIEELKQQTEVVVDLTSKLTIREAELASVTEERDQARADLMDTYLAQDEVVQKAREARDKAMSRKNMVEIQLAKTRVEMMQTSSQLMEAIQQKVGLSQQLEEWQVSYTTKASHTDVLYGFCGGDHKRGQATQRGDFL</sequence>
<name>A0A7R9F470_9NEOP</name>
<feature type="coiled-coil region" evidence="2">
    <location>
        <begin position="226"/>
        <end position="253"/>
    </location>
</feature>
<keyword evidence="1 2" id="KW-0175">Coiled coil</keyword>
<dbReference type="PANTHER" id="PTHR32123">
    <property type="entry name" value="BICD FAMILY-LIKE CARGO ADAPTER"/>
    <property type="match status" value="1"/>
</dbReference>
<dbReference type="EMBL" id="OD567927">
    <property type="protein sequence ID" value="CAD7446334.1"/>
    <property type="molecule type" value="Genomic_DNA"/>
</dbReference>
<gene>
    <name evidence="3" type="ORF">TBIB3V08_LOCUS8668</name>
</gene>
<reference evidence="3" key="1">
    <citation type="submission" date="2020-11" db="EMBL/GenBank/DDBJ databases">
        <authorList>
            <person name="Tran Van P."/>
        </authorList>
    </citation>
    <scope>NUCLEOTIDE SEQUENCE</scope>
</reference>
<accession>A0A7R9F470</accession>
<dbReference type="InterPro" id="IPR051149">
    <property type="entry name" value="Spindly/BICDR_Dynein_Adapter"/>
</dbReference>
<organism evidence="3">
    <name type="scientific">Timema bartmani</name>
    <dbReference type="NCBI Taxonomy" id="61472"/>
    <lineage>
        <taxon>Eukaryota</taxon>
        <taxon>Metazoa</taxon>
        <taxon>Ecdysozoa</taxon>
        <taxon>Arthropoda</taxon>
        <taxon>Hexapoda</taxon>
        <taxon>Insecta</taxon>
        <taxon>Pterygota</taxon>
        <taxon>Neoptera</taxon>
        <taxon>Polyneoptera</taxon>
        <taxon>Phasmatodea</taxon>
        <taxon>Timematodea</taxon>
        <taxon>Timematoidea</taxon>
        <taxon>Timematidae</taxon>
        <taxon>Timema</taxon>
    </lineage>
</organism>
<dbReference type="AlphaFoldDB" id="A0A7R9F470"/>
<evidence type="ECO:0000313" key="3">
    <source>
        <dbReference type="EMBL" id="CAD7446334.1"/>
    </source>
</evidence>
<evidence type="ECO:0000256" key="1">
    <source>
        <dbReference type="ARBA" id="ARBA00023054"/>
    </source>
</evidence>
<proteinExistence type="predicted"/>